<dbReference type="STRING" id="389348.PNK_1435"/>
<evidence type="ECO:0000313" key="4">
    <source>
        <dbReference type="Proteomes" id="UP000069902"/>
    </source>
</evidence>
<dbReference type="InterPro" id="IPR009293">
    <property type="entry name" value="UPF0478"/>
</dbReference>
<dbReference type="Pfam" id="PF06103">
    <property type="entry name" value="DUF948"/>
    <property type="match status" value="1"/>
</dbReference>
<dbReference type="AlphaFoldDB" id="A0A0U5JD20"/>
<dbReference type="EMBL" id="LN879502">
    <property type="protein sequence ID" value="CUI17047.1"/>
    <property type="molecule type" value="Genomic_DNA"/>
</dbReference>
<proteinExistence type="predicted"/>
<keyword evidence="2" id="KW-0472">Membrane</keyword>
<sequence>MIIEISVAVIALAFAVLVIYLILLFSAVKQTLGQTNLLVNDVRKQLDDLSGEAKKTIEQANQMSADLKHKMEALDPLFNSIANVGDVLEHRAESFRQRSVRLGRFDERASHSAPFFNDSDHQESINRAKTSESVVVAEILELAGLGIRLWQKLKKRR</sequence>
<dbReference type="PATRIC" id="fig|389348.3.peg.1608"/>
<keyword evidence="1" id="KW-0175">Coiled coil</keyword>
<dbReference type="KEGG" id="pnl:PNK_1435"/>
<evidence type="ECO:0000313" key="3">
    <source>
        <dbReference type="EMBL" id="CUI17047.1"/>
    </source>
</evidence>
<protein>
    <submittedName>
        <fullName evidence="3">Conserved putative membrane protein</fullName>
    </submittedName>
</protein>
<accession>A0A0U5JD20</accession>
<dbReference type="PANTHER" id="PTHR40070">
    <property type="entry name" value="UPF0478 PROTEIN YTXG"/>
    <property type="match status" value="1"/>
</dbReference>
<gene>
    <name evidence="3" type="ORF">PNK_1435</name>
</gene>
<dbReference type="Proteomes" id="UP000069902">
    <property type="component" value="Chromosome cPNK"/>
</dbReference>
<keyword evidence="2" id="KW-1133">Transmembrane helix</keyword>
<evidence type="ECO:0000256" key="1">
    <source>
        <dbReference type="SAM" id="Coils"/>
    </source>
</evidence>
<keyword evidence="4" id="KW-1185">Reference proteome</keyword>
<evidence type="ECO:0000256" key="2">
    <source>
        <dbReference type="SAM" id="Phobius"/>
    </source>
</evidence>
<dbReference type="PANTHER" id="PTHR40070:SF1">
    <property type="entry name" value="UPF0478 PROTEIN YTXG"/>
    <property type="match status" value="1"/>
</dbReference>
<keyword evidence="2" id="KW-0812">Transmembrane</keyword>
<reference evidence="4" key="1">
    <citation type="submission" date="2015-09" db="EMBL/GenBank/DDBJ databases">
        <authorList>
            <person name="Bertelli C."/>
        </authorList>
    </citation>
    <scope>NUCLEOTIDE SEQUENCE [LARGE SCALE GENOMIC DNA]</scope>
    <source>
        <strain evidence="4">KNic</strain>
    </source>
</reference>
<feature type="transmembrane region" description="Helical" evidence="2">
    <location>
        <begin position="7"/>
        <end position="28"/>
    </location>
</feature>
<dbReference type="InParanoid" id="A0A0U5JD20"/>
<feature type="coiled-coil region" evidence="1">
    <location>
        <begin position="39"/>
        <end position="66"/>
    </location>
</feature>
<organism evidence="3 4">
    <name type="scientific">Candidatus Protochlamydia naegleriophila</name>
    <dbReference type="NCBI Taxonomy" id="389348"/>
    <lineage>
        <taxon>Bacteria</taxon>
        <taxon>Pseudomonadati</taxon>
        <taxon>Chlamydiota</taxon>
        <taxon>Chlamydiia</taxon>
        <taxon>Parachlamydiales</taxon>
        <taxon>Parachlamydiaceae</taxon>
        <taxon>Candidatus Protochlamydia</taxon>
    </lineage>
</organism>
<dbReference type="RefSeq" id="WP_051982003.1">
    <property type="nucleotide sequence ID" value="NZ_LN879502.1"/>
</dbReference>
<name>A0A0U5JD20_9BACT</name>